<comment type="caution">
    <text evidence="3">The sequence shown here is derived from an EMBL/GenBank/DDBJ whole genome shotgun (WGS) entry which is preliminary data.</text>
</comment>
<dbReference type="InterPro" id="IPR000873">
    <property type="entry name" value="AMP-dep_synth/lig_dom"/>
</dbReference>
<keyword evidence="4" id="KW-1185">Reference proteome</keyword>
<dbReference type="Pfam" id="PF00501">
    <property type="entry name" value="AMP-binding"/>
    <property type="match status" value="1"/>
</dbReference>
<sequence length="487" mass="56524">MKYLNEYSESNFDLFINDRIIAPSHPDTPVIVGSDQVIYWRDLYDEIKKWHSKYLELNLHRNTPLILYGHKEANFLVSIYACITYKIPFIPIDIIYPIQRLLEIASLSNTPYYYDVINNQFKTTNVDYIEFDEDNVAYIMFTSGSTGKPKGVVIGRESVYDLMRWMYNDFKLGEKPVFMNQALFNFDLSMYETFGTLVYGGTCICISQETTVDSEKFYQVLNHYQPTVWVSTPSFSYKQLLSQNFNYSFLKNLKHFLFCGEILSKSLVKHLRKRFPFAIIYNTYGPTEATVATTLIEISDQHLHSDMELLPIGKSRSGSTLTLENDEIVISGAHVMRKYIGAKVEDNNRLTINQHGMRSFRTGDIGKLIDNIWYCFGRKDNQIKLNGYRIELHEIEERLMNLPIVDSAVVLPLKKEDGSIVRLVAFCKFKTIIDKENLVNLLKKNLPSYMIPSEFINIDNFPVTNNSKIDTKSLLSRYNNNECEIIK</sequence>
<evidence type="ECO:0000259" key="1">
    <source>
        <dbReference type="Pfam" id="PF00501"/>
    </source>
</evidence>
<dbReference type="GO" id="GO:0005737">
    <property type="term" value="C:cytoplasm"/>
    <property type="evidence" value="ECO:0007669"/>
    <property type="project" value="TreeGrafter"/>
</dbReference>
<name>A0A022PM61_9GAMM</name>
<dbReference type="EC" id="6.1.1.13" evidence="3"/>
<dbReference type="AlphaFoldDB" id="A0A022PM61"/>
<evidence type="ECO:0000313" key="3">
    <source>
        <dbReference type="EMBL" id="EYU15615.1"/>
    </source>
</evidence>
<dbReference type="Gene3D" id="3.40.50.12780">
    <property type="entry name" value="N-terminal domain of ligase-like"/>
    <property type="match status" value="1"/>
</dbReference>
<dbReference type="InterPro" id="IPR020459">
    <property type="entry name" value="AMP-binding"/>
</dbReference>
<dbReference type="PRINTS" id="PR00154">
    <property type="entry name" value="AMPBINDING"/>
</dbReference>
<evidence type="ECO:0000313" key="4">
    <source>
        <dbReference type="Proteomes" id="UP000023464"/>
    </source>
</evidence>
<dbReference type="RefSeq" id="WP_036778130.1">
    <property type="nucleotide sequence ID" value="NZ_CAWLTM010000093.1"/>
</dbReference>
<dbReference type="InterPro" id="IPR045851">
    <property type="entry name" value="AMP-bd_C_sf"/>
</dbReference>
<feature type="domain" description="AMP-binding enzyme C-terminal" evidence="2">
    <location>
        <begin position="394"/>
        <end position="468"/>
    </location>
</feature>
<dbReference type="PANTHER" id="PTHR45527:SF1">
    <property type="entry name" value="FATTY ACID SYNTHASE"/>
    <property type="match status" value="1"/>
</dbReference>
<dbReference type="Proteomes" id="UP000023464">
    <property type="component" value="Unassembled WGS sequence"/>
</dbReference>
<keyword evidence="3" id="KW-0436">Ligase</keyword>
<evidence type="ECO:0000259" key="2">
    <source>
        <dbReference type="Pfam" id="PF13193"/>
    </source>
</evidence>
<accession>A0A022PM61</accession>
<gene>
    <name evidence="3" type="ORF">BA1DRAFT_01872</name>
</gene>
<dbReference type="SUPFAM" id="SSF56801">
    <property type="entry name" value="Acetyl-CoA synthetase-like"/>
    <property type="match status" value="1"/>
</dbReference>
<protein>
    <submittedName>
        <fullName evidence="3">Non-ribosomal peptide synthase</fullName>
        <ecNumber evidence="3">6.1.1.13</ecNumber>
    </submittedName>
</protein>
<reference evidence="3 4" key="1">
    <citation type="submission" date="2014-03" db="EMBL/GenBank/DDBJ databases">
        <title>Draft Genome of Photorhabdus luminescens BA1, an Egyptian Isolate.</title>
        <authorList>
            <person name="Ghazal S."/>
            <person name="Hurst S.G.IV."/>
            <person name="Morris K."/>
            <person name="Thomas K."/>
            <person name="Tisa L.S."/>
        </authorList>
    </citation>
    <scope>NUCLEOTIDE SEQUENCE [LARGE SCALE GENOMIC DNA]</scope>
    <source>
        <strain evidence="3 4">BA1</strain>
    </source>
</reference>
<dbReference type="GO" id="GO:0016874">
    <property type="term" value="F:ligase activity"/>
    <property type="evidence" value="ECO:0007669"/>
    <property type="project" value="UniProtKB-KW"/>
</dbReference>
<feature type="domain" description="AMP-dependent synthetase/ligase" evidence="1">
    <location>
        <begin position="130"/>
        <end position="339"/>
    </location>
</feature>
<organism evidence="3 4">
    <name type="scientific">Photorhabdus aegyptia</name>
    <dbReference type="NCBI Taxonomy" id="2805098"/>
    <lineage>
        <taxon>Bacteria</taxon>
        <taxon>Pseudomonadati</taxon>
        <taxon>Pseudomonadota</taxon>
        <taxon>Gammaproteobacteria</taxon>
        <taxon>Enterobacterales</taxon>
        <taxon>Morganellaceae</taxon>
        <taxon>Photorhabdus</taxon>
    </lineage>
</organism>
<dbReference type="PANTHER" id="PTHR45527">
    <property type="entry name" value="NONRIBOSOMAL PEPTIDE SYNTHETASE"/>
    <property type="match status" value="1"/>
</dbReference>
<dbReference type="PATRIC" id="fig|1393736.3.peg.1896"/>
<dbReference type="GO" id="GO:0031177">
    <property type="term" value="F:phosphopantetheine binding"/>
    <property type="evidence" value="ECO:0007669"/>
    <property type="project" value="TreeGrafter"/>
</dbReference>
<dbReference type="GO" id="GO:0044550">
    <property type="term" value="P:secondary metabolite biosynthetic process"/>
    <property type="evidence" value="ECO:0007669"/>
    <property type="project" value="TreeGrafter"/>
</dbReference>
<dbReference type="InterPro" id="IPR020845">
    <property type="entry name" value="AMP-binding_CS"/>
</dbReference>
<dbReference type="InterPro" id="IPR025110">
    <property type="entry name" value="AMP-bd_C"/>
</dbReference>
<dbReference type="GO" id="GO:0043041">
    <property type="term" value="P:amino acid activation for nonribosomal peptide biosynthetic process"/>
    <property type="evidence" value="ECO:0007669"/>
    <property type="project" value="TreeGrafter"/>
</dbReference>
<dbReference type="Gene3D" id="3.30.300.30">
    <property type="match status" value="1"/>
</dbReference>
<dbReference type="InterPro" id="IPR042099">
    <property type="entry name" value="ANL_N_sf"/>
</dbReference>
<dbReference type="EMBL" id="JFGV01000022">
    <property type="protein sequence ID" value="EYU15615.1"/>
    <property type="molecule type" value="Genomic_DNA"/>
</dbReference>
<dbReference type="PROSITE" id="PS00455">
    <property type="entry name" value="AMP_BINDING"/>
    <property type="match status" value="1"/>
</dbReference>
<proteinExistence type="predicted"/>
<dbReference type="Pfam" id="PF13193">
    <property type="entry name" value="AMP-binding_C"/>
    <property type="match status" value="1"/>
</dbReference>